<feature type="domain" description="DUF7707" evidence="2">
    <location>
        <begin position="24"/>
        <end position="127"/>
    </location>
</feature>
<evidence type="ECO:0000313" key="4">
    <source>
        <dbReference type="Proteomes" id="UP000295083"/>
    </source>
</evidence>
<proteinExistence type="predicted"/>
<dbReference type="PANTHER" id="PTHR38118:SF2">
    <property type="entry name" value="CDP-ALCOHOL PHOSPHATIDYLTRANSFERASE PROTEIN"/>
    <property type="match status" value="1"/>
</dbReference>
<dbReference type="InterPro" id="IPR056124">
    <property type="entry name" value="DUF7707"/>
</dbReference>
<evidence type="ECO:0000259" key="2">
    <source>
        <dbReference type="Pfam" id="PF24808"/>
    </source>
</evidence>
<evidence type="ECO:0000313" key="3">
    <source>
        <dbReference type="EMBL" id="TDZ33251.1"/>
    </source>
</evidence>
<gene>
    <name evidence="3" type="ORF">C8035_v011728</name>
</gene>
<feature type="signal peptide" evidence="1">
    <location>
        <begin position="1"/>
        <end position="21"/>
    </location>
</feature>
<evidence type="ECO:0000256" key="1">
    <source>
        <dbReference type="SAM" id="SignalP"/>
    </source>
</evidence>
<dbReference type="PANTHER" id="PTHR38118">
    <property type="entry name" value="ANCHORED CELL WALL PROTEIN 11-RELATED"/>
    <property type="match status" value="1"/>
</dbReference>
<dbReference type="EMBL" id="QAPG01000068">
    <property type="protein sequence ID" value="TDZ33251.1"/>
    <property type="molecule type" value="Genomic_DNA"/>
</dbReference>
<name>A0A4R8Q4B2_9PEZI</name>
<dbReference type="Pfam" id="PF24808">
    <property type="entry name" value="DUF7707"/>
    <property type="match status" value="1"/>
</dbReference>
<dbReference type="AlphaFoldDB" id="A0A4R8Q4B2"/>
<comment type="caution">
    <text evidence="3">The sequence shown here is derived from an EMBL/GenBank/DDBJ whole genome shotgun (WGS) entry which is preliminary data.</text>
</comment>
<sequence length="198" mass="20331">MPSFKCTVFAVAAAFAATAQADYIIDPTTVPLSLRRAWCQDQTNTCPIICQQTEPRTTQVNTCNYNDLTYGCICGDGKAPNMTEFTLTLPYHTCQEYGNQCVKACGLANNQCASNCREDNPCGATSPTLQNTTSSAGTATATSTASATQSSGAVFTGMVGSDDNSSSGSSGAAALGLGREAGFAVLVGSVFGGLALLL</sequence>
<protein>
    <recommendedName>
        <fullName evidence="2">DUF7707 domain-containing protein</fullName>
    </recommendedName>
</protein>
<keyword evidence="4" id="KW-1185">Reference proteome</keyword>
<accession>A0A4R8Q4B2</accession>
<dbReference type="Proteomes" id="UP000295083">
    <property type="component" value="Unassembled WGS sequence"/>
</dbReference>
<feature type="chain" id="PRO_5020612042" description="DUF7707 domain-containing protein" evidence="1">
    <location>
        <begin position="22"/>
        <end position="198"/>
    </location>
</feature>
<organism evidence="3 4">
    <name type="scientific">Colletotrichum spinosum</name>
    <dbReference type="NCBI Taxonomy" id="1347390"/>
    <lineage>
        <taxon>Eukaryota</taxon>
        <taxon>Fungi</taxon>
        <taxon>Dikarya</taxon>
        <taxon>Ascomycota</taxon>
        <taxon>Pezizomycotina</taxon>
        <taxon>Sordariomycetes</taxon>
        <taxon>Hypocreomycetidae</taxon>
        <taxon>Glomerellales</taxon>
        <taxon>Glomerellaceae</taxon>
        <taxon>Colletotrichum</taxon>
        <taxon>Colletotrichum orbiculare species complex</taxon>
    </lineage>
</organism>
<keyword evidence="1" id="KW-0732">Signal</keyword>
<reference evidence="3 4" key="1">
    <citation type="submission" date="2018-11" db="EMBL/GenBank/DDBJ databases">
        <title>Genome sequence and assembly of Colletotrichum spinosum.</title>
        <authorList>
            <person name="Gan P."/>
            <person name="Shirasu K."/>
        </authorList>
    </citation>
    <scope>NUCLEOTIDE SEQUENCE [LARGE SCALE GENOMIC DNA]</scope>
    <source>
        <strain evidence="3 4">CBS 515.97</strain>
    </source>
</reference>